<dbReference type="InterPro" id="IPR017900">
    <property type="entry name" value="4Fe4S_Fe_S_CS"/>
</dbReference>
<name>A0A174WBM2_PHOVU</name>
<organism evidence="14 18">
    <name type="scientific">Phocaeicola vulgatus</name>
    <name type="common">Bacteroides vulgatus</name>
    <dbReference type="NCBI Taxonomy" id="821"/>
    <lineage>
        <taxon>Bacteria</taxon>
        <taxon>Pseudomonadati</taxon>
        <taxon>Bacteroidota</taxon>
        <taxon>Bacteroidia</taxon>
        <taxon>Bacteroidales</taxon>
        <taxon>Bacteroidaceae</taxon>
        <taxon>Phocaeicola</taxon>
    </lineage>
</organism>
<evidence type="ECO:0000313" key="5">
    <source>
        <dbReference type="EMBL" id="KAB6560128.1"/>
    </source>
</evidence>
<gene>
    <name evidence="13" type="ORF">DW783_13715</name>
    <name evidence="12" type="ORF">DXC16_18900</name>
    <name evidence="11" type="ORF">DXC44_16275</name>
    <name evidence="14" type="ORF">EH214_03291</name>
    <name evidence="9" type="ORF">FYJ30_19615</name>
    <name evidence="8" type="ORF">GAY17_01875</name>
    <name evidence="5" type="ORF">GAY79_11565</name>
    <name evidence="6" type="ORF">GAZ76_07890</name>
    <name evidence="7" type="ORF">GAZ92_05530</name>
    <name evidence="10" type="ORF">HKQ54_12275</name>
</gene>
<dbReference type="PROSITE" id="PS51379">
    <property type="entry name" value="4FE4S_FER_2"/>
    <property type="match status" value="2"/>
</dbReference>
<keyword evidence="2" id="KW-0408">Iron</keyword>
<keyword evidence="3" id="KW-0411">Iron-sulfur</keyword>
<dbReference type="Gene3D" id="3.30.70.20">
    <property type="match status" value="1"/>
</dbReference>
<evidence type="ECO:0000313" key="12">
    <source>
        <dbReference type="EMBL" id="RGM40577.1"/>
    </source>
</evidence>
<evidence type="ECO:0000313" key="21">
    <source>
        <dbReference type="Proteomes" id="UP000460950"/>
    </source>
</evidence>
<dbReference type="Proteomes" id="UP000470777">
    <property type="component" value="Unassembled WGS sequence"/>
</dbReference>
<dbReference type="EMBL" id="WDAG01000007">
    <property type="protein sequence ID" value="KAB6660648.1"/>
    <property type="molecule type" value="Genomic_DNA"/>
</dbReference>
<evidence type="ECO:0000313" key="20">
    <source>
        <dbReference type="Proteomes" id="UP000437431"/>
    </source>
</evidence>
<evidence type="ECO:0000313" key="22">
    <source>
        <dbReference type="Proteomes" id="UP000470777"/>
    </source>
</evidence>
<dbReference type="EMBL" id="WCZY01000005">
    <property type="protein sequence ID" value="KAB6695354.1"/>
    <property type="molecule type" value="Genomic_DNA"/>
</dbReference>
<evidence type="ECO:0000313" key="10">
    <source>
        <dbReference type="EMBL" id="NMW36895.1"/>
    </source>
</evidence>
<evidence type="ECO:0000313" key="19">
    <source>
        <dbReference type="Proteomes" id="UP000437380"/>
    </source>
</evidence>
<dbReference type="Proteomes" id="UP000555193">
    <property type="component" value="Unassembled WGS sequence"/>
</dbReference>
<dbReference type="EMBL" id="VULU01000052">
    <property type="protein sequence ID" value="MSS50433.1"/>
    <property type="molecule type" value="Genomic_DNA"/>
</dbReference>
<dbReference type="InterPro" id="IPR029039">
    <property type="entry name" value="Flavoprotein-like_sf"/>
</dbReference>
<keyword evidence="1" id="KW-0479">Metal-binding</keyword>
<dbReference type="Proteomes" id="UP000460950">
    <property type="component" value="Unassembled WGS sequence"/>
</dbReference>
<dbReference type="Proteomes" id="UP000261003">
    <property type="component" value="Unassembled WGS sequence"/>
</dbReference>
<dbReference type="Gene3D" id="3.40.50.360">
    <property type="match status" value="1"/>
</dbReference>
<dbReference type="EMBL" id="WDAY01000023">
    <property type="protein sequence ID" value="KAB6560128.1"/>
    <property type="molecule type" value="Genomic_DNA"/>
</dbReference>
<dbReference type="PANTHER" id="PTHR43122:SF1">
    <property type="entry name" value="IRON-SULFUR-BINDING PROTEIN"/>
    <property type="match status" value="1"/>
</dbReference>
<evidence type="ECO:0000313" key="23">
    <source>
        <dbReference type="Proteomes" id="UP000470952"/>
    </source>
</evidence>
<evidence type="ECO:0000313" key="17">
    <source>
        <dbReference type="Proteomes" id="UP000283429"/>
    </source>
</evidence>
<proteinExistence type="predicted"/>
<reference evidence="10 24" key="5">
    <citation type="submission" date="2020-04" db="EMBL/GenBank/DDBJ databases">
        <title>A novel gut-associated lysogenic phage, Bacteroides phage BV01, alters the host transcriptome and bile acid metabolism in Bacteroides vulgatus.</title>
        <authorList>
            <person name="Campbell D.E."/>
            <person name="Ly L."/>
            <person name="Ridlon J.M."/>
            <person name="Hsiao A."/>
            <person name="Degnan P.H."/>
        </authorList>
    </citation>
    <scope>NUCLEOTIDE SEQUENCE [LARGE SCALE GENOMIC DNA]</scope>
    <source>
        <strain evidence="10 24">VPI-4506</strain>
    </source>
</reference>
<dbReference type="GO" id="GO:0046872">
    <property type="term" value="F:metal ion binding"/>
    <property type="evidence" value="ECO:0007669"/>
    <property type="project" value="UniProtKB-KW"/>
</dbReference>
<evidence type="ECO:0000313" key="15">
    <source>
        <dbReference type="Proteomes" id="UP000261003"/>
    </source>
</evidence>
<evidence type="ECO:0000313" key="13">
    <source>
        <dbReference type="EMBL" id="RHD78588.1"/>
    </source>
</evidence>
<evidence type="ECO:0000256" key="1">
    <source>
        <dbReference type="ARBA" id="ARBA00022723"/>
    </source>
</evidence>
<dbReference type="Pfam" id="PF12838">
    <property type="entry name" value="Fer4_7"/>
    <property type="match status" value="1"/>
</dbReference>
<protein>
    <submittedName>
        <fullName evidence="14">4Fe-4S binding domain protein</fullName>
    </submittedName>
    <submittedName>
        <fullName evidence="10">4Fe-4S binding protein</fullName>
    </submittedName>
    <submittedName>
        <fullName evidence="5">4Fe-4S dicluster domain-containing protein</fullName>
    </submittedName>
</protein>
<dbReference type="EMBL" id="RWHZ01000052">
    <property type="protein sequence ID" value="TSE47512.1"/>
    <property type="molecule type" value="Genomic_DNA"/>
</dbReference>
<dbReference type="EMBL" id="WCZV01000002">
    <property type="protein sequence ID" value="KAB6703358.1"/>
    <property type="molecule type" value="Genomic_DNA"/>
</dbReference>
<dbReference type="Proteomes" id="UP000437380">
    <property type="component" value="Unassembled WGS sequence"/>
</dbReference>
<dbReference type="SUPFAM" id="SSF54862">
    <property type="entry name" value="4Fe-4S ferredoxins"/>
    <property type="match status" value="1"/>
</dbReference>
<reference evidence="15 16" key="1">
    <citation type="submission" date="2018-08" db="EMBL/GenBank/DDBJ databases">
        <title>A genome reference for cultivated species of the human gut microbiota.</title>
        <authorList>
            <person name="Zou Y."/>
            <person name="Xue W."/>
            <person name="Luo G."/>
        </authorList>
    </citation>
    <scope>NUCLEOTIDE SEQUENCE [LARGE SCALE GENOMIC DNA]</scope>
    <source>
        <strain evidence="13 17">AM30-40</strain>
        <strain evidence="12 15">OM08-13BH</strain>
        <strain evidence="11 16">TF05-18</strain>
    </source>
</reference>
<evidence type="ECO:0000313" key="9">
    <source>
        <dbReference type="EMBL" id="MSS50433.1"/>
    </source>
</evidence>
<reference evidence="19 20" key="3">
    <citation type="journal article" date="2019" name="Nat. Med.">
        <title>A library of human gut bacterial isolates paired with longitudinal multiomics data enables mechanistic microbiome research.</title>
        <authorList>
            <person name="Poyet M."/>
            <person name="Groussin M."/>
            <person name="Gibbons S.M."/>
            <person name="Avila-Pacheco J."/>
            <person name="Jiang X."/>
            <person name="Kearney S.M."/>
            <person name="Perrotta A.R."/>
            <person name="Berdy B."/>
            <person name="Zhao S."/>
            <person name="Lieberman T.D."/>
            <person name="Swanson P.K."/>
            <person name="Smith M."/>
            <person name="Roesemann S."/>
            <person name="Alexander J.E."/>
            <person name="Rich S.A."/>
            <person name="Livny J."/>
            <person name="Vlamakis H."/>
            <person name="Clish C."/>
            <person name="Bullock K."/>
            <person name="Deik A."/>
            <person name="Scott J."/>
            <person name="Pierce K.A."/>
            <person name="Xavier R.J."/>
            <person name="Alm E.J."/>
        </authorList>
    </citation>
    <scope>NUCLEOTIDE SEQUENCE [LARGE SCALE GENOMIC DNA]</scope>
    <source>
        <strain evidence="5 20">BIOML-A111</strain>
        <strain evidence="8 19">BIOML-A82</strain>
        <strain evidence="7 22">BIOML-A85</strain>
        <strain evidence="6 23">BIOML-A93</strain>
    </source>
</reference>
<accession>A0A174WBM2</accession>
<dbReference type="Proteomes" id="UP000470952">
    <property type="component" value="Unassembled WGS sequence"/>
</dbReference>
<dbReference type="SUPFAM" id="SSF52218">
    <property type="entry name" value="Flavoproteins"/>
    <property type="match status" value="1"/>
</dbReference>
<feature type="domain" description="4Fe-4S ferredoxin-type" evidence="4">
    <location>
        <begin position="211"/>
        <end position="240"/>
    </location>
</feature>
<dbReference type="EMBL" id="QSSN01000022">
    <property type="protein sequence ID" value="RGL83850.1"/>
    <property type="molecule type" value="Genomic_DNA"/>
</dbReference>
<reference evidence="14 18" key="2">
    <citation type="journal article" date="2019" name="Nat. Commun.">
        <title>Gram positive-like bacteriocins with broad spectrum anti-Bacteroidales activity encoded on mobile elements of the human gut microbiota.</title>
        <authorList>
            <person name="Bechon N."/>
            <person name="Coyne M.J.Jr."/>
            <person name="Laclare-Mceneany V."/>
            <person name="Chatzidaki-Livanis M."/>
            <person name="Ghigo J.-M."/>
            <person name="Comstock L.E."/>
        </authorList>
    </citation>
    <scope>NUCLEOTIDE SEQUENCE [LARGE SCALE GENOMIC DNA]</scope>
    <source>
        <strain evidence="14 18">CL01T12C17</strain>
    </source>
</reference>
<comment type="caution">
    <text evidence="14">The sequence shown here is derived from an EMBL/GenBank/DDBJ whole genome shotgun (WGS) entry which is preliminary data.</text>
</comment>
<dbReference type="InterPro" id="IPR017896">
    <property type="entry name" value="4Fe4S_Fe-S-bd"/>
</dbReference>
<evidence type="ECO:0000313" key="16">
    <source>
        <dbReference type="Proteomes" id="UP000261278"/>
    </source>
</evidence>
<evidence type="ECO:0000256" key="3">
    <source>
        <dbReference type="ARBA" id="ARBA00023014"/>
    </source>
</evidence>
<reference evidence="9 21" key="4">
    <citation type="submission" date="2019-09" db="EMBL/GenBank/DDBJ databases">
        <title>In-depth cultivation of the pig gut microbiome towards novel bacterial diversity and tailored functional studies.</title>
        <authorList>
            <person name="Wylensek D."/>
            <person name="Hitch T.C.A."/>
            <person name="Clavel T."/>
        </authorList>
    </citation>
    <scope>NUCLEOTIDE SEQUENCE [LARGE SCALE GENOMIC DNA]</scope>
    <source>
        <strain evidence="9 21">WCA-389-WT-3C</strain>
    </source>
</reference>
<evidence type="ECO:0000313" key="8">
    <source>
        <dbReference type="EMBL" id="KAB6703358.1"/>
    </source>
</evidence>
<evidence type="ECO:0000313" key="11">
    <source>
        <dbReference type="EMBL" id="RGL83850.1"/>
    </source>
</evidence>
<dbReference type="Proteomes" id="UP000283429">
    <property type="component" value="Unassembled WGS sequence"/>
</dbReference>
<dbReference type="Proteomes" id="UP000408523">
    <property type="component" value="Unassembled WGS sequence"/>
</dbReference>
<evidence type="ECO:0000313" key="6">
    <source>
        <dbReference type="EMBL" id="KAB6660648.1"/>
    </source>
</evidence>
<sequence length="259" mass="28533">MKTYTSNHIIFFSPTHTSAKIARAIGESIGMGRRIEIDLTTDENSSPIEIKDSITIIAVPVYAGRVAPIALQRLRRLKGNNAPAILVAVYGNRDYEDALVELRDETIQLGFTPLAAGAFIGEHSYSRPNMPIAEGRPDVTDLQIAEQFGKDCLTKLEKDETLSDFYLKGNIPYRFVGPSTPASPVCTEECFACGECIEVCPTHAIALSDEGKIETEITKCIKCCACVKECPNGARVFDTPYTPMLHQKCVARREPELFI</sequence>
<evidence type="ECO:0000313" key="7">
    <source>
        <dbReference type="EMBL" id="KAB6695354.1"/>
    </source>
</evidence>
<dbReference type="EMBL" id="QSJM01000041">
    <property type="protein sequence ID" value="RHD78588.1"/>
    <property type="molecule type" value="Genomic_DNA"/>
</dbReference>
<dbReference type="PROSITE" id="PS00198">
    <property type="entry name" value="4FE4S_FER_1"/>
    <property type="match status" value="1"/>
</dbReference>
<evidence type="ECO:0000313" key="24">
    <source>
        <dbReference type="Proteomes" id="UP000555193"/>
    </source>
</evidence>
<dbReference type="RefSeq" id="WP_057279863.1">
    <property type="nucleotide sequence ID" value="NZ_CAJTAS010000024.1"/>
</dbReference>
<dbReference type="Proteomes" id="UP000261278">
    <property type="component" value="Unassembled WGS sequence"/>
</dbReference>
<dbReference type="PANTHER" id="PTHR43122">
    <property type="entry name" value="FERREDOXIN SUBUNIT OF PYRUVATE:FLAVODOXIN OXIDOREDUCTASE-RELATED"/>
    <property type="match status" value="1"/>
</dbReference>
<dbReference type="Proteomes" id="UP000437431">
    <property type="component" value="Unassembled WGS sequence"/>
</dbReference>
<dbReference type="EMBL" id="JABDSH010000080">
    <property type="protein sequence ID" value="NMW36895.1"/>
    <property type="molecule type" value="Genomic_DNA"/>
</dbReference>
<evidence type="ECO:0000259" key="4">
    <source>
        <dbReference type="PROSITE" id="PS51379"/>
    </source>
</evidence>
<evidence type="ECO:0000313" key="14">
    <source>
        <dbReference type="EMBL" id="TSE47512.1"/>
    </source>
</evidence>
<dbReference type="GO" id="GO:0051536">
    <property type="term" value="F:iron-sulfur cluster binding"/>
    <property type="evidence" value="ECO:0007669"/>
    <property type="project" value="UniProtKB-KW"/>
</dbReference>
<dbReference type="EMBL" id="QSTG01000042">
    <property type="protein sequence ID" value="RGM40577.1"/>
    <property type="molecule type" value="Genomic_DNA"/>
</dbReference>
<evidence type="ECO:0000313" key="18">
    <source>
        <dbReference type="Proteomes" id="UP000408523"/>
    </source>
</evidence>
<feature type="domain" description="4Fe-4S ferredoxin-type" evidence="4">
    <location>
        <begin position="181"/>
        <end position="210"/>
    </location>
</feature>
<evidence type="ECO:0000256" key="2">
    <source>
        <dbReference type="ARBA" id="ARBA00023004"/>
    </source>
</evidence>
<dbReference type="AlphaFoldDB" id="A0A174WBM2"/>